<dbReference type="EMBL" id="OX596110">
    <property type="protein sequence ID" value="CAN0333236.1"/>
    <property type="molecule type" value="Genomic_DNA"/>
</dbReference>
<dbReference type="Proteomes" id="UP001162501">
    <property type="component" value="Chromosome 26"/>
</dbReference>
<sequence length="110" mass="12135">MRPWLSCMTHTLSIMGRARGQGSGLGAPSSKRDLTLTFTKFLPSYLSEQKQVLIAFKADTAEKKGAVFQCPVSFSDFLRLSLTQPVRSVMYDALRPHGLYPPGSSIHGIF</sequence>
<reference evidence="1" key="2">
    <citation type="submission" date="2025-03" db="EMBL/GenBank/DDBJ databases">
        <authorList>
            <consortium name="ELIXIR-Norway"/>
            <consortium name="Elixir Norway"/>
        </authorList>
    </citation>
    <scope>NUCLEOTIDE SEQUENCE</scope>
</reference>
<proteinExistence type="predicted"/>
<gene>
    <name evidence="1" type="ORF">MRATA1EN22A_LOCUS15850</name>
</gene>
<protein>
    <submittedName>
        <fullName evidence="1">Uncharacterized protein</fullName>
    </submittedName>
</protein>
<evidence type="ECO:0000313" key="2">
    <source>
        <dbReference type="Proteomes" id="UP001162501"/>
    </source>
</evidence>
<evidence type="ECO:0000313" key="1">
    <source>
        <dbReference type="EMBL" id="CAN0333236.1"/>
    </source>
</evidence>
<organism evidence="1 2">
    <name type="scientific">Rangifer tarandus platyrhynchus</name>
    <name type="common">Svalbard reindeer</name>
    <dbReference type="NCBI Taxonomy" id="3082113"/>
    <lineage>
        <taxon>Eukaryota</taxon>
        <taxon>Metazoa</taxon>
        <taxon>Chordata</taxon>
        <taxon>Craniata</taxon>
        <taxon>Vertebrata</taxon>
        <taxon>Euteleostomi</taxon>
        <taxon>Mammalia</taxon>
        <taxon>Eutheria</taxon>
        <taxon>Laurasiatheria</taxon>
        <taxon>Artiodactyla</taxon>
        <taxon>Ruminantia</taxon>
        <taxon>Pecora</taxon>
        <taxon>Cervidae</taxon>
        <taxon>Odocoileinae</taxon>
        <taxon>Rangifer</taxon>
    </lineage>
</organism>
<name>A0AC59Z9T0_RANTA</name>
<accession>A0AC59Z9T0</accession>
<reference evidence="1" key="1">
    <citation type="submission" date="2023-05" db="EMBL/GenBank/DDBJ databases">
        <authorList>
            <consortium name="ELIXIR-Norway"/>
        </authorList>
    </citation>
    <scope>NUCLEOTIDE SEQUENCE</scope>
</reference>